<keyword evidence="3" id="KW-1185">Reference proteome</keyword>
<dbReference type="EMBL" id="SJFN01000009">
    <property type="protein sequence ID" value="TBW39066.1"/>
    <property type="molecule type" value="Genomic_DNA"/>
</dbReference>
<dbReference type="OrthoDB" id="5418604at2"/>
<feature type="domain" description="Peptidase M15A C-terminal" evidence="1">
    <location>
        <begin position="5"/>
        <end position="90"/>
    </location>
</feature>
<evidence type="ECO:0000259" key="1">
    <source>
        <dbReference type="Pfam" id="PF08291"/>
    </source>
</evidence>
<sequence length="135" mass="14410">MLQTNSVETACLKPELVDILRQVEKHYGRKVVITSGFRDRGRQGSLHRQCAAADIEVPGVDAASLANYSRTLPAVGGVGTYCHPHMIHLDIGAPRDWKYGCGSFFAMRGGAPGKWGKVPSALARMSAAQGATSAE</sequence>
<evidence type="ECO:0000313" key="2">
    <source>
        <dbReference type="EMBL" id="TBW39066.1"/>
    </source>
</evidence>
<dbReference type="InterPro" id="IPR009045">
    <property type="entry name" value="Zn_M74/Hedgehog-like"/>
</dbReference>
<accession>A0A4Q9VTM8</accession>
<dbReference type="InterPro" id="IPR013230">
    <property type="entry name" value="Peptidase_M15A_C"/>
</dbReference>
<evidence type="ECO:0000313" key="3">
    <source>
        <dbReference type="Proteomes" id="UP000292781"/>
    </source>
</evidence>
<organism evidence="2 3">
    <name type="scientific">Siculibacillus lacustris</name>
    <dbReference type="NCBI Taxonomy" id="1549641"/>
    <lineage>
        <taxon>Bacteria</taxon>
        <taxon>Pseudomonadati</taxon>
        <taxon>Pseudomonadota</taxon>
        <taxon>Alphaproteobacteria</taxon>
        <taxon>Hyphomicrobiales</taxon>
        <taxon>Ancalomicrobiaceae</taxon>
        <taxon>Siculibacillus</taxon>
    </lineage>
</organism>
<dbReference type="AlphaFoldDB" id="A0A4Q9VTM8"/>
<comment type="caution">
    <text evidence="2">The sequence shown here is derived from an EMBL/GenBank/DDBJ whole genome shotgun (WGS) entry which is preliminary data.</text>
</comment>
<proteinExistence type="predicted"/>
<dbReference type="Proteomes" id="UP000292781">
    <property type="component" value="Unassembled WGS sequence"/>
</dbReference>
<dbReference type="SUPFAM" id="SSF55166">
    <property type="entry name" value="Hedgehog/DD-peptidase"/>
    <property type="match status" value="1"/>
</dbReference>
<dbReference type="Gene3D" id="3.30.1380.10">
    <property type="match status" value="1"/>
</dbReference>
<gene>
    <name evidence="2" type="ORF">EYW49_07940</name>
</gene>
<dbReference type="Pfam" id="PF08291">
    <property type="entry name" value="Peptidase_M15_3"/>
    <property type="match status" value="1"/>
</dbReference>
<name>A0A4Q9VTM8_9HYPH</name>
<reference evidence="2 3" key="1">
    <citation type="submission" date="2019-02" db="EMBL/GenBank/DDBJ databases">
        <title>Siculibacillus lacustris gen. nov., sp. nov., a new rosette-forming bacterium isolated from a freshwater crater lake (Lake St. Ana, Romania).</title>
        <authorList>
            <person name="Felfoldi T."/>
            <person name="Marton Z."/>
            <person name="Szabo A."/>
            <person name="Mentes A."/>
            <person name="Boka K."/>
            <person name="Marialigeti K."/>
            <person name="Mathe I."/>
            <person name="Koncz M."/>
            <person name="Schumann P."/>
            <person name="Toth E."/>
        </authorList>
    </citation>
    <scope>NUCLEOTIDE SEQUENCE [LARGE SCALE GENOMIC DNA]</scope>
    <source>
        <strain evidence="2 3">SA-279</strain>
    </source>
</reference>
<protein>
    <submittedName>
        <fullName evidence="2">DUF882 domain-containing protein</fullName>
    </submittedName>
</protein>